<reference evidence="3" key="2">
    <citation type="submission" date="2008-05" db="EMBL/GenBank/DDBJ databases">
        <title>Genome sequence of Clostridium botulinum Ba4 strain 657 plasmid pCLJ2.</title>
        <authorList>
            <person name="Shrivastava S."/>
            <person name="Brown J.L."/>
            <person name="Bruce D."/>
            <person name="Detter C."/>
            <person name="Munk C."/>
            <person name="Smith L.A."/>
            <person name="Smith T.J."/>
            <person name="Sutton G."/>
            <person name="Brettin T.S."/>
        </authorList>
    </citation>
    <scope>NUCLEOTIDE SEQUENCE [LARGE SCALE GENOMIC DNA]</scope>
    <source>
        <strain evidence="3">657 / Type Ba4</strain>
        <plasmid evidence="3">pCLJ2</plasmid>
    </source>
</reference>
<sequence>MNNIKRTPRNEAGLTPRQQEKANKEKLIKELVSKGLNKSQVANELGVNRSTITRSYGYLFI</sequence>
<protein>
    <submittedName>
        <fullName evidence="2">Response regulator receiver protein</fullName>
    </submittedName>
</protein>
<keyword evidence="2" id="KW-0614">Plasmid</keyword>
<geneLocation type="plasmid" evidence="2 3">
    <name>pCLJ2</name>
</geneLocation>
<gene>
    <name evidence="2" type="ordered locus">CLJ_A0002</name>
</gene>
<dbReference type="AlphaFoldDB" id="A0A3F3A331"/>
<evidence type="ECO:0000256" key="1">
    <source>
        <dbReference type="SAM" id="MobiDB-lite"/>
    </source>
</evidence>
<dbReference type="SUPFAM" id="SSF46689">
    <property type="entry name" value="Homeodomain-like"/>
    <property type="match status" value="1"/>
</dbReference>
<evidence type="ECO:0000313" key="2">
    <source>
        <dbReference type="EMBL" id="ACQ51437.1"/>
    </source>
</evidence>
<organism evidence="2 3">
    <name type="scientific">Clostridium botulinum (strain 657 / Type Ba4)</name>
    <dbReference type="NCBI Taxonomy" id="515621"/>
    <lineage>
        <taxon>Bacteria</taxon>
        <taxon>Bacillati</taxon>
        <taxon>Bacillota</taxon>
        <taxon>Clostridia</taxon>
        <taxon>Eubacteriales</taxon>
        <taxon>Clostridiaceae</taxon>
        <taxon>Clostridium</taxon>
    </lineage>
</organism>
<evidence type="ECO:0000313" key="3">
    <source>
        <dbReference type="Proteomes" id="UP000002333"/>
    </source>
</evidence>
<dbReference type="KEGG" id="cbi:CLJ_A0002"/>
<dbReference type="InterPro" id="IPR009057">
    <property type="entry name" value="Homeodomain-like_sf"/>
</dbReference>
<accession>A0A3F3A331</accession>
<proteinExistence type="predicted"/>
<dbReference type="RefSeq" id="WP_012720379.1">
    <property type="nucleotide sequence ID" value="NC_012657.1"/>
</dbReference>
<reference evidence="2 3" key="1">
    <citation type="journal article" date="2007" name="PLoS ONE">
        <title>Analysis of the neurotoxin complex genes in Clostridium botulinum A1-A4 and B1 strains: BoNT/A3, /Ba4 and /B1 clusters are located within plasmids.</title>
        <authorList>
            <person name="Smith T.J."/>
            <person name="Hill K.K."/>
            <person name="Foley B.T."/>
            <person name="Detter J.C."/>
            <person name="Munk A.C."/>
            <person name="Bruce D.C."/>
            <person name="Doggett N.A."/>
            <person name="Smith L.A."/>
            <person name="Marks J.D."/>
            <person name="Xie G."/>
            <person name="Brettin T.S."/>
        </authorList>
    </citation>
    <scope>NUCLEOTIDE SEQUENCE [LARGE SCALE GENOMIC DNA]</scope>
    <source>
        <strain evidence="3">657 / Type Ba4</strain>
    </source>
</reference>
<dbReference type="Gene3D" id="1.10.10.60">
    <property type="entry name" value="Homeodomain-like"/>
    <property type="match status" value="1"/>
</dbReference>
<name>A0A3F3A331_CLOB6</name>
<dbReference type="Proteomes" id="UP000002333">
    <property type="component" value="Plasmid pCLJ2"/>
</dbReference>
<feature type="region of interest" description="Disordered" evidence="1">
    <location>
        <begin position="1"/>
        <end position="23"/>
    </location>
</feature>
<dbReference type="EMBL" id="CP001082">
    <property type="protein sequence ID" value="ACQ51437.1"/>
    <property type="molecule type" value="Genomic_DNA"/>
</dbReference>